<dbReference type="Proteomes" id="UP000823935">
    <property type="component" value="Unassembled WGS sequence"/>
</dbReference>
<organism evidence="1 2">
    <name type="scientific">Candidatus Limivivens intestinipullorum</name>
    <dbReference type="NCBI Taxonomy" id="2840858"/>
    <lineage>
        <taxon>Bacteria</taxon>
        <taxon>Bacillati</taxon>
        <taxon>Bacillota</taxon>
        <taxon>Clostridia</taxon>
        <taxon>Lachnospirales</taxon>
        <taxon>Lachnospiraceae</taxon>
        <taxon>Lachnospiraceae incertae sedis</taxon>
        <taxon>Candidatus Limivivens</taxon>
    </lineage>
</organism>
<evidence type="ECO:0000313" key="1">
    <source>
        <dbReference type="EMBL" id="HIS32260.1"/>
    </source>
</evidence>
<evidence type="ECO:0000313" key="2">
    <source>
        <dbReference type="Proteomes" id="UP000823935"/>
    </source>
</evidence>
<dbReference type="AlphaFoldDB" id="A0A9D1EU17"/>
<gene>
    <name evidence="1" type="ORF">IAB44_12065</name>
</gene>
<proteinExistence type="predicted"/>
<reference evidence="1" key="2">
    <citation type="journal article" date="2021" name="PeerJ">
        <title>Extensive microbial diversity within the chicken gut microbiome revealed by metagenomics and culture.</title>
        <authorList>
            <person name="Gilroy R."/>
            <person name="Ravi A."/>
            <person name="Getino M."/>
            <person name="Pursley I."/>
            <person name="Horton D.L."/>
            <person name="Alikhan N.F."/>
            <person name="Baker D."/>
            <person name="Gharbi K."/>
            <person name="Hall N."/>
            <person name="Watson M."/>
            <person name="Adriaenssens E.M."/>
            <person name="Foster-Nyarko E."/>
            <person name="Jarju S."/>
            <person name="Secka A."/>
            <person name="Antonio M."/>
            <person name="Oren A."/>
            <person name="Chaudhuri R.R."/>
            <person name="La Ragione R."/>
            <person name="Hildebrand F."/>
            <person name="Pallen M.J."/>
        </authorList>
    </citation>
    <scope>NUCLEOTIDE SEQUENCE</scope>
    <source>
        <strain evidence="1">CHK190-19873</strain>
    </source>
</reference>
<accession>A0A9D1EU17</accession>
<comment type="caution">
    <text evidence="1">The sequence shown here is derived from an EMBL/GenBank/DDBJ whole genome shotgun (WGS) entry which is preliminary data.</text>
</comment>
<dbReference type="EMBL" id="DVIQ01000073">
    <property type="protein sequence ID" value="HIS32260.1"/>
    <property type="molecule type" value="Genomic_DNA"/>
</dbReference>
<name>A0A9D1EU17_9FIRM</name>
<reference evidence="1" key="1">
    <citation type="submission" date="2020-10" db="EMBL/GenBank/DDBJ databases">
        <authorList>
            <person name="Gilroy R."/>
        </authorList>
    </citation>
    <scope>NUCLEOTIDE SEQUENCE</scope>
    <source>
        <strain evidence="1">CHK190-19873</strain>
    </source>
</reference>
<protein>
    <submittedName>
        <fullName evidence="1">Uncharacterized protein</fullName>
    </submittedName>
</protein>
<sequence>MLLTESIDRIVDWLEKEVCPQIELKLPNDDLNDEDYEVEYIHPTAWPLYVPAIDRLPPGVPAPVPSVCAQLMEGNDDLTIKRRQLNFRLCLACWNPGEHGEEIYWPRKNKLAIGGHTYYRKNGEEAQTYHRNMSGWRDSFNFADLILREIENAEYIAGHRLVKEKGVKYGLFTEDGNIWDYYPYWHNWITFTLECGVTTATPKQYENFL</sequence>